<evidence type="ECO:0000313" key="2">
    <source>
        <dbReference type="Proteomes" id="UP000077315"/>
    </source>
</evidence>
<dbReference type="InParanoid" id="A0A167QL55"/>
<reference evidence="2" key="1">
    <citation type="submission" date="2015-06" db="EMBL/GenBank/DDBJ databases">
        <title>Expansion of signal transduction pathways in fungi by whole-genome duplication.</title>
        <authorList>
            <consortium name="DOE Joint Genome Institute"/>
            <person name="Corrochano L.M."/>
            <person name="Kuo A."/>
            <person name="Marcet-Houben M."/>
            <person name="Polaino S."/>
            <person name="Salamov A."/>
            <person name="Villalobos J.M."/>
            <person name="Alvarez M.I."/>
            <person name="Avalos J."/>
            <person name="Benito E.P."/>
            <person name="Benoit I."/>
            <person name="Burger G."/>
            <person name="Camino L.P."/>
            <person name="Canovas D."/>
            <person name="Cerda-Olmedo E."/>
            <person name="Cheng J.-F."/>
            <person name="Dominguez A."/>
            <person name="Elias M."/>
            <person name="Eslava A.P."/>
            <person name="Glaser F."/>
            <person name="Grimwood J."/>
            <person name="Gutierrez G."/>
            <person name="Heitman J."/>
            <person name="Henrissat B."/>
            <person name="Iturriaga E.A."/>
            <person name="Lang B.F."/>
            <person name="Lavin J.L."/>
            <person name="Lee S."/>
            <person name="Li W."/>
            <person name="Lindquist E."/>
            <person name="Lopez-Garcia S."/>
            <person name="Luque E.M."/>
            <person name="Marcos A.T."/>
            <person name="Martin J."/>
            <person name="McCluskey K."/>
            <person name="Medina H.R."/>
            <person name="Miralles-Duran A."/>
            <person name="Miyazaki A."/>
            <person name="Munoz-Torres E."/>
            <person name="Oguiza J.A."/>
            <person name="Ohm R."/>
            <person name="Olmedo M."/>
            <person name="Orejas M."/>
            <person name="Ortiz-Castellanos L."/>
            <person name="Pisabarro A.G."/>
            <person name="Rodriguez-Romero J."/>
            <person name="Ruiz-Herrera J."/>
            <person name="Ruiz-Vazquez R."/>
            <person name="Sanz C."/>
            <person name="Schackwitz W."/>
            <person name="Schmutz J."/>
            <person name="Shahriari M."/>
            <person name="Shelest E."/>
            <person name="Silva-Franco F."/>
            <person name="Soanes D."/>
            <person name="Syed K."/>
            <person name="Tagua V.G."/>
            <person name="Talbot N.J."/>
            <person name="Thon M."/>
            <person name="De vries R.P."/>
            <person name="Wiebenga A."/>
            <person name="Yadav J.S."/>
            <person name="Braun E.L."/>
            <person name="Baker S."/>
            <person name="Garre V."/>
            <person name="Horwitz B."/>
            <person name="Torres-Martinez S."/>
            <person name="Idnurm A."/>
            <person name="Herrera-Estrella A."/>
            <person name="Gabaldon T."/>
            <person name="Grigoriev I.V."/>
        </authorList>
    </citation>
    <scope>NUCLEOTIDE SEQUENCE [LARGE SCALE GENOMIC DNA]</scope>
    <source>
        <strain evidence="2">NRRL 1555(-)</strain>
    </source>
</reference>
<dbReference type="RefSeq" id="XP_018297909.1">
    <property type="nucleotide sequence ID" value="XM_018434707.1"/>
</dbReference>
<dbReference type="AlphaFoldDB" id="A0A167QL55"/>
<gene>
    <name evidence="1" type="ORF">PHYBLDRAFT_162923</name>
</gene>
<dbReference type="EMBL" id="KV440972">
    <property type="protein sequence ID" value="OAD79869.1"/>
    <property type="molecule type" value="Genomic_DNA"/>
</dbReference>
<evidence type="ECO:0000313" key="1">
    <source>
        <dbReference type="EMBL" id="OAD79869.1"/>
    </source>
</evidence>
<sequence>MTEAHVGFILTRTNKTPSATARINVLINHLWKKKQETDINVKLRREVQEKELSVPFYKKTQSALVITVVFQFLKAFFLYYIWLLECIYCLTSVGVTIMTSSHKLALGLPTKLAPYRSDTVYLALKKFLRGRIEDLRLGMKIRENLCRFCLLRKDFVSKFDQAPTLNYYCYLYYFGSGKLYDWD</sequence>
<organism evidence="1 2">
    <name type="scientific">Phycomyces blakesleeanus (strain ATCC 8743b / DSM 1359 / FGSC 10004 / NBRC 33097 / NRRL 1555)</name>
    <dbReference type="NCBI Taxonomy" id="763407"/>
    <lineage>
        <taxon>Eukaryota</taxon>
        <taxon>Fungi</taxon>
        <taxon>Fungi incertae sedis</taxon>
        <taxon>Mucoromycota</taxon>
        <taxon>Mucoromycotina</taxon>
        <taxon>Mucoromycetes</taxon>
        <taxon>Mucorales</taxon>
        <taxon>Phycomycetaceae</taxon>
        <taxon>Phycomyces</taxon>
    </lineage>
</organism>
<proteinExistence type="predicted"/>
<name>A0A167QL55_PHYB8</name>
<dbReference type="VEuPathDB" id="FungiDB:PHYBLDRAFT_162923"/>
<protein>
    <submittedName>
        <fullName evidence="1">Uncharacterized protein</fullName>
    </submittedName>
</protein>
<dbReference type="Proteomes" id="UP000077315">
    <property type="component" value="Unassembled WGS sequence"/>
</dbReference>
<dbReference type="GeneID" id="28995613"/>
<accession>A0A167QL55</accession>
<keyword evidence="2" id="KW-1185">Reference proteome</keyword>